<sequence>MPDDSELRKFIVPQEFATIVDGNPSKKIVLLNSNESELTLGADEAQNVQIATAYLSLKQITESCTAIQNSIFNPVTPKPKWYEELQDVYKGVQTVSNKWNTDLAAEITNSIPRSVLAFVPLFSNVTSEINEILKKYAPFEDIKSEKDRKNIASGLSMLIKKTDDIVKNVTLCEGKLKAWINEFSKANGNLKKKSDIIITEKGIIDSDKKTADDLKKKCSDEIEKYKTYVGTGQVLVGVGSGIVIAGLGLLVIPEPTFVTKLAGGILVGVGVLLTAGGAISWGVYEAKVKEARREIAKQEDKIRQLDGTLAALTALSLSVSDVQKSADKAIAETITFLTSWNLFNGELKNLKERLEDSTDKINSSEIRANINTAKEHWKNSYEFSKGLLGLTVKPIEDPVAKTEGLA</sequence>
<feature type="transmembrane region" description="Helical" evidence="2">
    <location>
        <begin position="234"/>
        <end position="252"/>
    </location>
</feature>
<keyword evidence="2" id="KW-0472">Membrane</keyword>
<comment type="caution">
    <text evidence="3">The sequence shown here is derived from an EMBL/GenBank/DDBJ whole genome shotgun (WGS) entry which is preliminary data.</text>
</comment>
<dbReference type="RefSeq" id="WP_010741431.1">
    <property type="nucleotide sequence ID" value="NZ_KB946251.1"/>
</dbReference>
<gene>
    <name evidence="4" type="ORF">I585_02968</name>
    <name evidence="3" type="ORF">UAI_02629</name>
</gene>
<proteinExistence type="predicted"/>
<dbReference type="CDD" id="cd22655">
    <property type="entry name" value="ClyA_MakA-like"/>
    <property type="match status" value="1"/>
</dbReference>
<reference evidence="3 5" key="1">
    <citation type="submission" date="2013-02" db="EMBL/GenBank/DDBJ databases">
        <title>The Genome Sequence of Enterococcus malodoratus ATCC_43197.</title>
        <authorList>
            <consortium name="The Broad Institute Genome Sequencing Platform"/>
            <consortium name="The Broad Institute Genome Sequencing Center for Infectious Disease"/>
            <person name="Earl A.M."/>
            <person name="Gilmore M.S."/>
            <person name="Lebreton F."/>
            <person name="Walker B."/>
            <person name="Young S.K."/>
            <person name="Zeng Q."/>
            <person name="Gargeya S."/>
            <person name="Fitzgerald M."/>
            <person name="Haas B."/>
            <person name="Abouelleil A."/>
            <person name="Alvarado L."/>
            <person name="Arachchi H.M."/>
            <person name="Berlin A.M."/>
            <person name="Chapman S.B."/>
            <person name="Dewar J."/>
            <person name="Goldberg J."/>
            <person name="Griggs A."/>
            <person name="Gujja S."/>
            <person name="Hansen M."/>
            <person name="Howarth C."/>
            <person name="Imamovic A."/>
            <person name="Larimer J."/>
            <person name="McCowan C."/>
            <person name="Murphy C."/>
            <person name="Neiman D."/>
            <person name="Pearson M."/>
            <person name="Priest M."/>
            <person name="Roberts A."/>
            <person name="Saif S."/>
            <person name="Shea T."/>
            <person name="Sisk P."/>
            <person name="Sykes S."/>
            <person name="Wortman J."/>
            <person name="Nusbaum C."/>
            <person name="Birren B."/>
        </authorList>
    </citation>
    <scope>NUCLEOTIDE SEQUENCE [LARGE SCALE GENOMIC DNA]</scope>
    <source>
        <strain evidence="3 5">ATCC 43197</strain>
    </source>
</reference>
<feature type="coiled-coil region" evidence="1">
    <location>
        <begin position="288"/>
        <end position="315"/>
    </location>
</feature>
<keyword evidence="1" id="KW-0175">Coiled coil</keyword>
<organism evidence="3 5">
    <name type="scientific">Enterococcus malodoratus ATCC 43197</name>
    <dbReference type="NCBI Taxonomy" id="1158601"/>
    <lineage>
        <taxon>Bacteria</taxon>
        <taxon>Bacillati</taxon>
        <taxon>Bacillota</taxon>
        <taxon>Bacilli</taxon>
        <taxon>Lactobacillales</taxon>
        <taxon>Enterococcaceae</taxon>
        <taxon>Enterococcus</taxon>
    </lineage>
</organism>
<dbReference type="eggNOG" id="ENOG502ZC4S">
    <property type="taxonomic scope" value="Bacteria"/>
</dbReference>
<evidence type="ECO:0000313" key="5">
    <source>
        <dbReference type="Proteomes" id="UP000013783"/>
    </source>
</evidence>
<feature type="transmembrane region" description="Helical" evidence="2">
    <location>
        <begin position="264"/>
        <end position="284"/>
    </location>
</feature>
<dbReference type="SUPFAM" id="SSF58100">
    <property type="entry name" value="Bacterial hemolysins"/>
    <property type="match status" value="1"/>
</dbReference>
<dbReference type="Gene3D" id="1.20.1170.10">
    <property type="match status" value="1"/>
</dbReference>
<accession>R2RJ24</accession>
<dbReference type="OrthoDB" id="8557274at2"/>
<reference evidence="4 6" key="2">
    <citation type="submission" date="2013-03" db="EMBL/GenBank/DDBJ databases">
        <title>The Genome Sequence of Enterococcus malodoratus ATCC_43197 (PacBio/Illumina hybrid assembly).</title>
        <authorList>
            <consortium name="The Broad Institute Genomics Platform"/>
            <consortium name="The Broad Institute Genome Sequencing Center for Infectious Disease"/>
            <person name="Earl A."/>
            <person name="Russ C."/>
            <person name="Gilmore M."/>
            <person name="Surin D."/>
            <person name="Walker B."/>
            <person name="Young S."/>
            <person name="Zeng Q."/>
            <person name="Gargeya S."/>
            <person name="Fitzgerald M."/>
            <person name="Haas B."/>
            <person name="Abouelleil A."/>
            <person name="Allen A.W."/>
            <person name="Alvarado L."/>
            <person name="Arachchi H.M."/>
            <person name="Berlin A.M."/>
            <person name="Chapman S.B."/>
            <person name="Gainer-Dewar J."/>
            <person name="Goldberg J."/>
            <person name="Griggs A."/>
            <person name="Gujja S."/>
            <person name="Hansen M."/>
            <person name="Howarth C."/>
            <person name="Imamovic A."/>
            <person name="Ireland A."/>
            <person name="Larimer J."/>
            <person name="McCowan C."/>
            <person name="Murphy C."/>
            <person name="Pearson M."/>
            <person name="Poon T.W."/>
            <person name="Priest M."/>
            <person name="Roberts A."/>
            <person name="Saif S."/>
            <person name="Shea T."/>
            <person name="Sisk P."/>
            <person name="Sykes S."/>
            <person name="Wortman J."/>
            <person name="Nusbaum C."/>
            <person name="Birren B."/>
        </authorList>
    </citation>
    <scope>NUCLEOTIDE SEQUENCE [LARGE SCALE GENOMIC DNA]</scope>
    <source>
        <strain evidence="4 6">ATCC 43197</strain>
    </source>
</reference>
<evidence type="ECO:0000313" key="4">
    <source>
        <dbReference type="EMBL" id="EOT67447.1"/>
    </source>
</evidence>
<dbReference type="Proteomes" id="UP000014148">
    <property type="component" value="Unassembled WGS sequence"/>
</dbReference>
<dbReference type="AlphaFoldDB" id="R2RJ24"/>
<dbReference type="EMBL" id="ASWA01000003">
    <property type="protein sequence ID" value="EOT67447.1"/>
    <property type="molecule type" value="Genomic_DNA"/>
</dbReference>
<protein>
    <submittedName>
        <fullName evidence="3">Uncharacterized protein</fullName>
    </submittedName>
</protein>
<evidence type="ECO:0000256" key="1">
    <source>
        <dbReference type="SAM" id="Coils"/>
    </source>
</evidence>
<dbReference type="Proteomes" id="UP000013783">
    <property type="component" value="Unassembled WGS sequence"/>
</dbReference>
<dbReference type="EMBL" id="AJAK01000018">
    <property type="protein sequence ID" value="EOH75999.1"/>
    <property type="molecule type" value="Genomic_DNA"/>
</dbReference>
<keyword evidence="2" id="KW-0812">Transmembrane</keyword>
<dbReference type="InterPro" id="IPR052785">
    <property type="entry name" value="Enterotoxin_cmpnt"/>
</dbReference>
<evidence type="ECO:0000313" key="3">
    <source>
        <dbReference type="EMBL" id="EOH75999.1"/>
    </source>
</evidence>
<keyword evidence="2" id="KW-1133">Transmembrane helix</keyword>
<dbReference type="PATRIC" id="fig|1158601.3.peg.2586"/>
<evidence type="ECO:0000313" key="6">
    <source>
        <dbReference type="Proteomes" id="UP000014148"/>
    </source>
</evidence>
<name>R2RJ24_9ENTE</name>
<dbReference type="PANTHER" id="PTHR38443">
    <property type="match status" value="1"/>
</dbReference>
<keyword evidence="6" id="KW-1185">Reference proteome</keyword>
<dbReference type="PANTHER" id="PTHR38443:SF2">
    <property type="entry name" value="NON-HEMOLYTIC ENTEROTOXIN LYTIC COMPONENT L1"/>
    <property type="match status" value="1"/>
</dbReference>
<evidence type="ECO:0000256" key="2">
    <source>
        <dbReference type="SAM" id="Phobius"/>
    </source>
</evidence>